<gene>
    <name evidence="2" type="ORF">BD833_102268</name>
</gene>
<dbReference type="SUPFAM" id="SSF52980">
    <property type="entry name" value="Restriction endonuclease-like"/>
    <property type="match status" value="1"/>
</dbReference>
<evidence type="ECO:0000259" key="1">
    <source>
        <dbReference type="Pfam" id="PF04480"/>
    </source>
</evidence>
<evidence type="ECO:0000313" key="3">
    <source>
        <dbReference type="Proteomes" id="UP000322499"/>
    </source>
</evidence>
<accession>A0A5S5D1A5</accession>
<keyword evidence="2" id="KW-0540">Nuclease</keyword>
<keyword evidence="3" id="KW-1185">Reference proteome</keyword>
<keyword evidence="2" id="KW-0255">Endonuclease</keyword>
<name>A0A5S5D1A5_9ACTN</name>
<dbReference type="InterPro" id="IPR011335">
    <property type="entry name" value="Restrct_endonuc-II-like"/>
</dbReference>
<dbReference type="Proteomes" id="UP000322499">
    <property type="component" value="Unassembled WGS sequence"/>
</dbReference>
<dbReference type="GO" id="GO:0004519">
    <property type="term" value="F:endonuclease activity"/>
    <property type="evidence" value="ECO:0007669"/>
    <property type="project" value="UniProtKB-KW"/>
</dbReference>
<reference evidence="2 3" key="1">
    <citation type="submission" date="2019-07" db="EMBL/GenBank/DDBJ databases">
        <title>Genomic Encyclopedia of Archaeal and Bacterial Type Strains, Phase II (KMG-II): from individual species to whole genera.</title>
        <authorList>
            <person name="Goeker M."/>
        </authorList>
    </citation>
    <scope>NUCLEOTIDE SEQUENCE [LARGE SCALE GENOMIC DNA]</scope>
    <source>
        <strain evidence="2 3">DSM 46842</strain>
    </source>
</reference>
<keyword evidence="2" id="KW-0378">Hydrolase</keyword>
<organism evidence="2 3">
    <name type="scientific">Blastococcus xanthinilyticus</name>
    <dbReference type="NCBI Taxonomy" id="1564164"/>
    <lineage>
        <taxon>Bacteria</taxon>
        <taxon>Bacillati</taxon>
        <taxon>Actinomycetota</taxon>
        <taxon>Actinomycetes</taxon>
        <taxon>Geodermatophilales</taxon>
        <taxon>Geodermatophilaceae</taxon>
        <taxon>Blastococcus</taxon>
    </lineage>
</organism>
<evidence type="ECO:0000313" key="2">
    <source>
        <dbReference type="EMBL" id="TYP89791.1"/>
    </source>
</evidence>
<dbReference type="RefSeq" id="WP_166531857.1">
    <property type="nucleotide sequence ID" value="NZ_VNHW01000002.1"/>
</dbReference>
<dbReference type="EMBL" id="VNHW01000002">
    <property type="protein sequence ID" value="TYP89791.1"/>
    <property type="molecule type" value="Genomic_DNA"/>
</dbReference>
<dbReference type="InterPro" id="IPR007569">
    <property type="entry name" value="DUF559"/>
</dbReference>
<dbReference type="Pfam" id="PF04480">
    <property type="entry name" value="DUF559"/>
    <property type="match status" value="1"/>
</dbReference>
<comment type="caution">
    <text evidence="2">The sequence shown here is derived from an EMBL/GenBank/DDBJ whole genome shotgun (WGS) entry which is preliminary data.</text>
</comment>
<proteinExistence type="predicted"/>
<feature type="domain" description="DUF559" evidence="1">
    <location>
        <begin position="227"/>
        <end position="277"/>
    </location>
</feature>
<sequence>MPPPRRPEQLRGRVFRKRDVLSRGLLTAGELRSSAWRRLFRGVYADAALPLTVGLRVTGAALLCPPGAVFSGRTAAHLLGATALADVGMPVEVTVDPAGRFGPVTGLRIRQAALAPGDVVRVGSRRCTSPVRTALDIARTEPLLDAVPALDVLLADGVVAHPELRQAAADLGGARGSRRAGRAVELADLRAESPPESRVRVLLALGGLAPVPQFVVRDAAGGFVARVDLAFPDARLAVEYDGAWHAEPGQFAKDRRRLDRLVAIGWTVLHVTAADLRDPVALVARIRAAYRRCTIGEGAR</sequence>
<dbReference type="AlphaFoldDB" id="A0A5S5D1A5"/>
<dbReference type="Gene3D" id="3.40.960.10">
    <property type="entry name" value="VSR Endonuclease"/>
    <property type="match status" value="1"/>
</dbReference>
<protein>
    <submittedName>
        <fullName evidence="2">Very-short-patch-repair endonuclease</fullName>
    </submittedName>
</protein>